<feature type="domain" description="Protein kinase" evidence="2">
    <location>
        <begin position="1"/>
        <end position="299"/>
    </location>
</feature>
<protein>
    <recommendedName>
        <fullName evidence="7">TBC domain-containing protein kinase-like protein</fullName>
    </recommendedName>
</protein>
<dbReference type="SUPFAM" id="SSF47923">
    <property type="entry name" value="Ypt/Rab-GAP domain of gyp1p"/>
    <property type="match status" value="2"/>
</dbReference>
<dbReference type="OrthoDB" id="1668230at2759"/>
<dbReference type="GO" id="GO:0005096">
    <property type="term" value="F:GTPase activator activity"/>
    <property type="evidence" value="ECO:0007669"/>
    <property type="project" value="UniProtKB-KW"/>
</dbReference>
<dbReference type="SUPFAM" id="SSF52821">
    <property type="entry name" value="Rhodanese/Cell cycle control phosphatase"/>
    <property type="match status" value="1"/>
</dbReference>
<name>A0A553NER1_TIGCA</name>
<dbReference type="SUPFAM" id="SSF56112">
    <property type="entry name" value="Protein kinase-like (PK-like)"/>
    <property type="match status" value="1"/>
</dbReference>
<reference evidence="5 6" key="1">
    <citation type="journal article" date="2018" name="Nat. Ecol. Evol.">
        <title>Genomic signatures of mitonuclear coevolution across populations of Tigriopus californicus.</title>
        <authorList>
            <person name="Barreto F.S."/>
            <person name="Watson E.T."/>
            <person name="Lima T.G."/>
            <person name="Willett C.S."/>
            <person name="Edmands S."/>
            <person name="Li W."/>
            <person name="Burton R.S."/>
        </authorList>
    </citation>
    <scope>NUCLEOTIDE SEQUENCE [LARGE SCALE GENOMIC DNA]</scope>
    <source>
        <strain evidence="5 6">San Diego</strain>
    </source>
</reference>
<gene>
    <name evidence="5" type="ORF">TCAL_10890</name>
</gene>
<dbReference type="STRING" id="6832.A0A553NER1"/>
<dbReference type="Proteomes" id="UP000318571">
    <property type="component" value="Chromosome 10"/>
</dbReference>
<dbReference type="EMBL" id="VCGU01000458">
    <property type="protein sequence ID" value="TRY63905.1"/>
    <property type="molecule type" value="Genomic_DNA"/>
</dbReference>
<dbReference type="InterPro" id="IPR036873">
    <property type="entry name" value="Rhodanese-like_dom_sf"/>
</dbReference>
<organism evidence="5 6">
    <name type="scientific">Tigriopus californicus</name>
    <name type="common">Marine copepod</name>
    <dbReference type="NCBI Taxonomy" id="6832"/>
    <lineage>
        <taxon>Eukaryota</taxon>
        <taxon>Metazoa</taxon>
        <taxon>Ecdysozoa</taxon>
        <taxon>Arthropoda</taxon>
        <taxon>Crustacea</taxon>
        <taxon>Multicrustacea</taxon>
        <taxon>Hexanauplia</taxon>
        <taxon>Copepoda</taxon>
        <taxon>Harpacticoida</taxon>
        <taxon>Harpacticidae</taxon>
        <taxon>Tigriopus</taxon>
    </lineage>
</organism>
<comment type="caution">
    <text evidence="5">The sequence shown here is derived from an EMBL/GenBank/DDBJ whole genome shotgun (WGS) entry which is preliminary data.</text>
</comment>
<dbReference type="SMART" id="SM00164">
    <property type="entry name" value="TBC"/>
    <property type="match status" value="1"/>
</dbReference>
<evidence type="ECO:0000259" key="3">
    <source>
        <dbReference type="PROSITE" id="PS50086"/>
    </source>
</evidence>
<dbReference type="FunFam" id="1.10.472.80:FF:000015">
    <property type="entry name" value="TBC domain-containing protein kinase-like protein"/>
    <property type="match status" value="1"/>
</dbReference>
<dbReference type="PANTHER" id="PTHR22957">
    <property type="entry name" value="TBC1 DOMAIN FAMILY MEMBER GTPASE-ACTIVATING PROTEIN"/>
    <property type="match status" value="1"/>
</dbReference>
<dbReference type="PROSITE" id="PS50011">
    <property type="entry name" value="PROTEIN_KINASE_DOM"/>
    <property type="match status" value="1"/>
</dbReference>
<dbReference type="PROSITE" id="PS50206">
    <property type="entry name" value="RHODANESE_3"/>
    <property type="match status" value="1"/>
</dbReference>
<dbReference type="InterPro" id="IPR035969">
    <property type="entry name" value="Rab-GAP_TBC_sf"/>
</dbReference>
<dbReference type="InterPro" id="IPR000719">
    <property type="entry name" value="Prot_kinase_dom"/>
</dbReference>
<dbReference type="InterPro" id="IPR001763">
    <property type="entry name" value="Rhodanese-like_dom"/>
</dbReference>
<dbReference type="GO" id="GO:0004672">
    <property type="term" value="F:protein kinase activity"/>
    <property type="evidence" value="ECO:0007669"/>
    <property type="project" value="InterPro"/>
</dbReference>
<feature type="domain" description="Rab-GAP TBC" evidence="3">
    <location>
        <begin position="492"/>
        <end position="677"/>
    </location>
</feature>
<dbReference type="Pfam" id="PF00069">
    <property type="entry name" value="Pkinase"/>
    <property type="match status" value="1"/>
</dbReference>
<dbReference type="InterPro" id="IPR011009">
    <property type="entry name" value="Kinase-like_dom_sf"/>
</dbReference>
<proteinExistence type="predicted"/>
<dbReference type="PROSITE" id="PS50086">
    <property type="entry name" value="TBC_RABGAP"/>
    <property type="match status" value="1"/>
</dbReference>
<dbReference type="PANTHER" id="PTHR22957:SF168">
    <property type="entry name" value="TBC DOMAIN-CONTAINING PROTEIN KINASE-LIKE PROTEIN"/>
    <property type="match status" value="1"/>
</dbReference>
<dbReference type="InterPro" id="IPR000195">
    <property type="entry name" value="Rab-GAP-TBC_dom"/>
</dbReference>
<evidence type="ECO:0000259" key="4">
    <source>
        <dbReference type="PROSITE" id="PS50206"/>
    </source>
</evidence>
<dbReference type="OMA" id="THTDRQI"/>
<keyword evidence="1" id="KW-0343">GTPase activation</keyword>
<dbReference type="Pfam" id="PF00581">
    <property type="entry name" value="Rhodanese"/>
    <property type="match status" value="1"/>
</dbReference>
<keyword evidence="6" id="KW-1185">Reference proteome</keyword>
<dbReference type="Gene3D" id="1.10.472.80">
    <property type="entry name" value="Ypt/Rab-GAP domain of gyp1p, domain 3"/>
    <property type="match status" value="1"/>
</dbReference>
<dbReference type="AlphaFoldDB" id="A0A553NER1"/>
<evidence type="ECO:0000313" key="6">
    <source>
        <dbReference type="Proteomes" id="UP000318571"/>
    </source>
</evidence>
<evidence type="ECO:0000259" key="2">
    <source>
        <dbReference type="PROSITE" id="PS50011"/>
    </source>
</evidence>
<dbReference type="GO" id="GO:0005524">
    <property type="term" value="F:ATP binding"/>
    <property type="evidence" value="ECO:0007669"/>
    <property type="project" value="InterPro"/>
</dbReference>
<dbReference type="Pfam" id="PF00566">
    <property type="entry name" value="RabGAP-TBC"/>
    <property type="match status" value="1"/>
</dbReference>
<dbReference type="FunFam" id="1.10.8.270:FF:000044">
    <property type="entry name" value="TBC Kinase homolog"/>
    <property type="match status" value="1"/>
</dbReference>
<feature type="domain" description="Rhodanese" evidence="4">
    <location>
        <begin position="800"/>
        <end position="899"/>
    </location>
</feature>
<dbReference type="Gene3D" id="3.40.250.10">
    <property type="entry name" value="Rhodanese-like domain"/>
    <property type="match status" value="1"/>
</dbReference>
<sequence>MDIKVTKIADGAELALSSFTAARHPAESCGHNGLPLTPNSIAILGQAQVLKALNHDNCCTFLDCVRGKHERIIVVSEYFQNSLLTQIKSGQEMRDILGMAGQVLQGLTFIHDQHMVHTTLEPRNILFTQSGRVKLFETGLGHMTHYGACVEFPIFNPRFTAPEIFVHGSTYEAAKLEMIKELDPESSPDVVESLNAIKEAPKPPYDARCDIWSLGMVVACASLKLSSPWADLKISQLVRKLLSFQEYQGNILERVARENNAVDRLGEMSEEVKTFINACLRVSVDERPTAKALLEMLRLDSVPGSNCNSFPTMGLRSLDLKFKRKTLDELVNEEDEEPIDLLSIQEAYYLWKLAGGDIFGELAKHGLMVTRPPILSLPKLVLLEGHIEGERKERSTLYDPLVIPLSLNQLKTCLTDVSKEDCYPLLMNNIATSKPGIEEVAQIDVMDGTASLPILIKESDVRYQFKRIILYRRLLQSYPYLRPVLLNEAKIDSLPLYRSYIWAALLGIDYDTVAFYEQFDKDTWTPTDRQIEVDIPRCHQYDNLLASPAGHRKFKRILKAWVAANPQYVYWQGLDSLCAPFLYLNFNDEALAFACLSSFIPKYLYGMFQNNNAPVIQEYLAKLSHIQAFHDAELFNHLDSIGFIPDLYAIPWILTMFAHVFPLNNIFHLWDKLLLGNSAFPLCIGLAVLYQMRERLLQAEFNDCILLFSDLPAIDIEKCVKDSIHIFSTTPTSISYRKYGFPAKGVRRRTSSSSSLSSYDVIEEPLNIASITLAQQKAEKIPRLSGWDLLQLLGIEPSSNKVEVLVIDSRSSEEYRLGTLPESVHLPPNQAFDGDNLSATAESQLQGRKGKVVCVVGSLHTEGETIAFAEKLLIHNINRLCVLHNGMEIFRSRSGVLRVPNT</sequence>
<dbReference type="Gene3D" id="1.10.510.10">
    <property type="entry name" value="Transferase(Phosphotransferase) domain 1"/>
    <property type="match status" value="1"/>
</dbReference>
<evidence type="ECO:0008006" key="7">
    <source>
        <dbReference type="Google" id="ProtNLM"/>
    </source>
</evidence>
<evidence type="ECO:0000256" key="1">
    <source>
        <dbReference type="ARBA" id="ARBA00022468"/>
    </source>
</evidence>
<accession>A0A553NER1</accession>
<evidence type="ECO:0000313" key="5">
    <source>
        <dbReference type="EMBL" id="TRY63905.1"/>
    </source>
</evidence>
<dbReference type="Gene3D" id="1.10.8.270">
    <property type="entry name" value="putative rabgap domain of human tbc1 domain family member 14 like domains"/>
    <property type="match status" value="1"/>
</dbReference>